<proteinExistence type="predicted"/>
<dbReference type="EMBL" id="JACHEN010000013">
    <property type="protein sequence ID" value="MBB6216234.1"/>
    <property type="molecule type" value="Genomic_DNA"/>
</dbReference>
<sequence length="219" mass="24332">MERILEASAERFGSASTPQAIILTHGHFDHVGAVKELAVHWDVPVYAHAFELPYLTGQSDYPPPDPSVGGGLMARISSIYPRKAIDLGNRVKPLPSDGTIPFMTDWRWIHTPGHTPGHVSLFRDQDGVLIAGDAFTTVKQESAWAVLTQEKEVHGPPAYFTTDWKEAWRSVEKLRALHPKIVITGHGQPMYGKNLSEQLDALAKDFDELAIPDHGRYVH</sequence>
<dbReference type="PANTHER" id="PTHR42951">
    <property type="entry name" value="METALLO-BETA-LACTAMASE DOMAIN-CONTAINING"/>
    <property type="match status" value="1"/>
</dbReference>
<dbReference type="CDD" id="cd07721">
    <property type="entry name" value="yflN-like_MBL-fold"/>
    <property type="match status" value="1"/>
</dbReference>
<name>A0A841KR60_9FIRM</name>
<dbReference type="AlphaFoldDB" id="A0A841KR60"/>
<keyword evidence="2" id="KW-0378">Hydrolase</keyword>
<dbReference type="GO" id="GO:0016787">
    <property type="term" value="F:hydrolase activity"/>
    <property type="evidence" value="ECO:0007669"/>
    <property type="project" value="UniProtKB-KW"/>
</dbReference>
<dbReference type="PANTHER" id="PTHR42951:SF17">
    <property type="entry name" value="METALLO-BETA-LACTAMASE DOMAIN-CONTAINING PROTEIN"/>
    <property type="match status" value="1"/>
</dbReference>
<evidence type="ECO:0000313" key="2">
    <source>
        <dbReference type="EMBL" id="MBB6216234.1"/>
    </source>
</evidence>
<accession>A0A841KR60</accession>
<dbReference type="InterPro" id="IPR050855">
    <property type="entry name" value="NDM-1-like"/>
</dbReference>
<dbReference type="InterPro" id="IPR001279">
    <property type="entry name" value="Metallo-B-lactamas"/>
</dbReference>
<protein>
    <submittedName>
        <fullName evidence="2">Glyoxylase-like metal-dependent hydrolase (Beta-lactamase superfamily II)</fullName>
    </submittedName>
</protein>
<dbReference type="Proteomes" id="UP000579281">
    <property type="component" value="Unassembled WGS sequence"/>
</dbReference>
<feature type="domain" description="Metallo-beta-lactamase" evidence="1">
    <location>
        <begin position="12"/>
        <end position="186"/>
    </location>
</feature>
<dbReference type="SMART" id="SM00849">
    <property type="entry name" value="Lactamase_B"/>
    <property type="match status" value="1"/>
</dbReference>
<comment type="caution">
    <text evidence="2">The sequence shown here is derived from an EMBL/GenBank/DDBJ whole genome shotgun (WGS) entry which is preliminary data.</text>
</comment>
<reference evidence="2 3" key="1">
    <citation type="submission" date="2020-08" db="EMBL/GenBank/DDBJ databases">
        <title>Genomic Encyclopedia of Type Strains, Phase IV (KMG-IV): sequencing the most valuable type-strain genomes for metagenomic binning, comparative biology and taxonomic classification.</title>
        <authorList>
            <person name="Goeker M."/>
        </authorList>
    </citation>
    <scope>NUCLEOTIDE SEQUENCE [LARGE SCALE GENOMIC DNA]</scope>
    <source>
        <strain evidence="2 3">DSM 103526</strain>
    </source>
</reference>
<keyword evidence="3" id="KW-1185">Reference proteome</keyword>
<evidence type="ECO:0000259" key="1">
    <source>
        <dbReference type="SMART" id="SM00849"/>
    </source>
</evidence>
<dbReference type="Gene3D" id="3.60.15.10">
    <property type="entry name" value="Ribonuclease Z/Hydroxyacylglutathione hydrolase-like"/>
    <property type="match status" value="1"/>
</dbReference>
<evidence type="ECO:0000313" key="3">
    <source>
        <dbReference type="Proteomes" id="UP000579281"/>
    </source>
</evidence>
<dbReference type="InterPro" id="IPR036866">
    <property type="entry name" value="RibonucZ/Hydroxyglut_hydro"/>
</dbReference>
<gene>
    <name evidence="2" type="ORF">HNQ80_002333</name>
</gene>
<dbReference type="Pfam" id="PF00753">
    <property type="entry name" value="Lactamase_B"/>
    <property type="match status" value="1"/>
</dbReference>
<dbReference type="SUPFAM" id="SSF56281">
    <property type="entry name" value="Metallo-hydrolase/oxidoreductase"/>
    <property type="match status" value="1"/>
</dbReference>
<organism evidence="2 3">
    <name type="scientific">Anaerosolibacter carboniphilus</name>
    <dbReference type="NCBI Taxonomy" id="1417629"/>
    <lineage>
        <taxon>Bacteria</taxon>
        <taxon>Bacillati</taxon>
        <taxon>Bacillota</taxon>
        <taxon>Clostridia</taxon>
        <taxon>Peptostreptococcales</taxon>
        <taxon>Thermotaleaceae</taxon>
        <taxon>Anaerosolibacter</taxon>
    </lineage>
</organism>